<organism evidence="1 2">
    <name type="scientific">Parageobacillus genomosp. 1</name>
    <dbReference type="NCBI Taxonomy" id="1295642"/>
    <lineage>
        <taxon>Bacteria</taxon>
        <taxon>Bacillati</taxon>
        <taxon>Bacillota</taxon>
        <taxon>Bacilli</taxon>
        <taxon>Bacillales</taxon>
        <taxon>Anoxybacillaceae</taxon>
        <taxon>Parageobacillus</taxon>
    </lineage>
</organism>
<protein>
    <submittedName>
        <fullName evidence="1">Uncharacterized protein</fullName>
    </submittedName>
</protein>
<evidence type="ECO:0000313" key="1">
    <source>
        <dbReference type="EMBL" id="EZP75878.1"/>
    </source>
</evidence>
<dbReference type="Proteomes" id="UP000023566">
    <property type="component" value="Chromosome"/>
</dbReference>
<keyword evidence="2" id="KW-1185">Reference proteome</keyword>
<dbReference type="EMBL" id="AOTZ01000006">
    <property type="protein sequence ID" value="EZP75878.1"/>
    <property type="molecule type" value="Genomic_DNA"/>
</dbReference>
<reference evidence="1 2" key="1">
    <citation type="journal article" date="2014" name="Appl. Microbiol. Biotechnol.">
        <title>Transformable facultative thermophile Geobacillus stearothermophilus NUB3621 as a host strain for metabolic engineering.</title>
        <authorList>
            <person name="Blanchard K."/>
            <person name="Robic S."/>
            <person name="Matsumura I."/>
        </authorList>
    </citation>
    <scope>NUCLEOTIDE SEQUENCE [LARGE SCALE GENOMIC DNA]</scope>
    <source>
        <strain evidence="1 2">NUB3621</strain>
    </source>
</reference>
<name>A0ABC9VBW5_9BACL</name>
<dbReference type="AlphaFoldDB" id="A0ABC9VBW5"/>
<evidence type="ECO:0000313" key="2">
    <source>
        <dbReference type="Proteomes" id="UP000023566"/>
    </source>
</evidence>
<proteinExistence type="predicted"/>
<gene>
    <name evidence="1" type="ORF">H839_11414</name>
</gene>
<comment type="caution">
    <text evidence="1">The sequence shown here is derived from an EMBL/GenBank/DDBJ whole genome shotgun (WGS) entry which is preliminary data.</text>
</comment>
<accession>A0ABC9VBW5</accession>
<sequence>MALINIKKVAQSIARLTDVQFAKMNQKSALLLEQQGACEMDFGGVGGQIFYEINRQTCYNIVKKHNIYCVCCICIVAVHDGLYK</sequence>